<dbReference type="AlphaFoldDB" id="A0A1C7NYC8"/>
<dbReference type="SMART" id="SM00640">
    <property type="entry name" value="Glyco_32"/>
    <property type="match status" value="1"/>
</dbReference>
<keyword evidence="3" id="KW-0378">Hydrolase</keyword>
<dbReference type="EMBL" id="LGLV01000011">
    <property type="protein sequence ID" value="OBZ93999.1"/>
    <property type="molecule type" value="Genomic_DNA"/>
</dbReference>
<organism evidence="6 7">
    <name type="scientific">Pararhizobium polonicum</name>
    <dbReference type="NCBI Taxonomy" id="1612624"/>
    <lineage>
        <taxon>Bacteria</taxon>
        <taxon>Pseudomonadati</taxon>
        <taxon>Pseudomonadota</taxon>
        <taxon>Alphaproteobacteria</taxon>
        <taxon>Hyphomicrobiales</taxon>
        <taxon>Rhizobiaceae</taxon>
        <taxon>Rhizobium/Agrobacterium group</taxon>
        <taxon>Pararhizobium</taxon>
    </lineage>
</organism>
<keyword evidence="4" id="KW-0326">Glycosidase</keyword>
<dbReference type="OrthoDB" id="9801455at2"/>
<evidence type="ECO:0000313" key="6">
    <source>
        <dbReference type="EMBL" id="OBZ93999.1"/>
    </source>
</evidence>
<evidence type="ECO:0000259" key="5">
    <source>
        <dbReference type="Pfam" id="PF00251"/>
    </source>
</evidence>
<dbReference type="EC" id="3.2.1.26" evidence="2"/>
<dbReference type="PANTHER" id="PTHR43101:SF1">
    <property type="entry name" value="BETA-FRUCTOSIDASE"/>
    <property type="match status" value="1"/>
</dbReference>
<proteinExistence type="inferred from homology"/>
<evidence type="ECO:0000313" key="7">
    <source>
        <dbReference type="Proteomes" id="UP000093111"/>
    </source>
</evidence>
<evidence type="ECO:0000256" key="4">
    <source>
        <dbReference type="ARBA" id="ARBA00023295"/>
    </source>
</evidence>
<comment type="caution">
    <text evidence="6">The sequence shown here is derived from an EMBL/GenBank/DDBJ whole genome shotgun (WGS) entry which is preliminary data.</text>
</comment>
<protein>
    <recommendedName>
        <fullName evidence="2">beta-fructofuranosidase</fullName>
        <ecNumber evidence="2">3.2.1.26</ecNumber>
    </recommendedName>
</protein>
<dbReference type="InterPro" id="IPR051214">
    <property type="entry name" value="GH32_Enzymes"/>
</dbReference>
<feature type="domain" description="Glycosyl hydrolase family 32 N-terminal" evidence="5">
    <location>
        <begin position="119"/>
        <end position="424"/>
    </location>
</feature>
<dbReference type="PROSITE" id="PS00609">
    <property type="entry name" value="GLYCOSYL_HYDROL_F32"/>
    <property type="match status" value="1"/>
</dbReference>
<dbReference type="Proteomes" id="UP000093111">
    <property type="component" value="Unassembled WGS sequence"/>
</dbReference>
<dbReference type="InterPro" id="IPR001362">
    <property type="entry name" value="Glyco_hydro_32"/>
</dbReference>
<dbReference type="GO" id="GO:0005975">
    <property type="term" value="P:carbohydrate metabolic process"/>
    <property type="evidence" value="ECO:0007669"/>
    <property type="project" value="InterPro"/>
</dbReference>
<dbReference type="Pfam" id="PF00251">
    <property type="entry name" value="Glyco_hydro_32N"/>
    <property type="match status" value="1"/>
</dbReference>
<evidence type="ECO:0000256" key="1">
    <source>
        <dbReference type="ARBA" id="ARBA00009902"/>
    </source>
</evidence>
<dbReference type="SUPFAM" id="SSF49899">
    <property type="entry name" value="Concanavalin A-like lectins/glucanases"/>
    <property type="match status" value="1"/>
</dbReference>
<dbReference type="PANTHER" id="PTHR43101">
    <property type="entry name" value="BETA-FRUCTOSIDASE"/>
    <property type="match status" value="1"/>
</dbReference>
<dbReference type="SUPFAM" id="SSF75005">
    <property type="entry name" value="Arabinanase/levansucrase/invertase"/>
    <property type="match status" value="1"/>
</dbReference>
<dbReference type="InterPro" id="IPR013148">
    <property type="entry name" value="Glyco_hydro_32_N"/>
</dbReference>
<evidence type="ECO:0000256" key="3">
    <source>
        <dbReference type="ARBA" id="ARBA00022801"/>
    </source>
</evidence>
<gene>
    <name evidence="6" type="ORF">ADU59_17475</name>
</gene>
<dbReference type="GO" id="GO:0004564">
    <property type="term" value="F:beta-fructofuranosidase activity"/>
    <property type="evidence" value="ECO:0007669"/>
    <property type="project" value="UniProtKB-EC"/>
</dbReference>
<dbReference type="InterPro" id="IPR023296">
    <property type="entry name" value="Glyco_hydro_beta-prop_sf"/>
</dbReference>
<name>A0A1C7NYC8_9HYPH</name>
<dbReference type="STRING" id="1612624.ADU59_17475"/>
<reference evidence="6 7" key="1">
    <citation type="journal article" date="2016" name="Syst. Appl. Microbiol.">
        <title>Pararhizobium polonicum sp. nov. isolated from tumors on stone fruit rootstocks.</title>
        <authorList>
            <person name="Pulawska J."/>
            <person name="Kuzmanovic N."/>
            <person name="Willems A."/>
            <person name="Pothier J.F."/>
        </authorList>
    </citation>
    <scope>NUCLEOTIDE SEQUENCE [LARGE SCALE GENOMIC DNA]</scope>
    <source>
        <strain evidence="6 7">F5.1</strain>
    </source>
</reference>
<comment type="similarity">
    <text evidence="1">Belongs to the glycosyl hydrolase 32 family.</text>
</comment>
<dbReference type="RefSeq" id="WP_068955442.1">
    <property type="nucleotide sequence ID" value="NZ_LGLV01000011.1"/>
</dbReference>
<dbReference type="InterPro" id="IPR018053">
    <property type="entry name" value="Glyco_hydro_32_AS"/>
</dbReference>
<accession>A0A1C7NYC8</accession>
<dbReference type="Gene3D" id="2.115.10.20">
    <property type="entry name" value="Glycosyl hydrolase domain, family 43"/>
    <property type="match status" value="1"/>
</dbReference>
<dbReference type="InterPro" id="IPR013320">
    <property type="entry name" value="ConA-like_dom_sf"/>
</dbReference>
<sequence>MVNDIVQETGTLRVLRAEVPVSATLHVWLKAVTPDAPGTMAFILGGDKIGEVQVGNAEEYVFRTFIANSGGDLSCVYDTATTAVSVAYFFNAAEVVENGITVMHTSTANAPAPVPHGYHFRPPFGWMNDPNGFGRFGGRPHLFYQHYSHGLRWNTMHWGHAVSQDYIHWHHMPIFLFPSEDLTARPDRRGGAFSGSAIPIENEGGIRVFFTEQVIDRIPEAQVQLTATSHNIITASQAEVILPSRPTGLGLTLDFRDPYVVKGPDGLWKMVLGSLSQQGGVILLYETDDPVAAGDWRFAGTLLLEERFGTAVIECPCLLPLDGPAEAPETRWGLIYGLMNSTHADTGRKNLTLIAVGHFDGVRFLTDFEQELDFGTDNYAFQAFVDGDTPVGIGWLANWADVSLTIDFPTAMTLPRELLLQDDAILTPPVAAAASLRRGVIDETRLAAGETVGLATGAVEIGLELSSPGAPFVLHFDHPDVALAVRLDAEGLSILYEPPGLDARPGAETTPRYIARGARPSSLTIFLDAGSIEVFADHGRWAGTKRIEGFEPVRSVRLEAIEGYVTSGRIFTLKL</sequence>
<keyword evidence="7" id="KW-1185">Reference proteome</keyword>
<dbReference type="PATRIC" id="fig|1612624.7.peg.5437"/>
<evidence type="ECO:0000256" key="2">
    <source>
        <dbReference type="ARBA" id="ARBA00012758"/>
    </source>
</evidence>